<dbReference type="SUPFAM" id="SSF53474">
    <property type="entry name" value="alpha/beta-Hydrolases"/>
    <property type="match status" value="1"/>
</dbReference>
<feature type="signal peptide" evidence="1">
    <location>
        <begin position="1"/>
        <end position="25"/>
    </location>
</feature>
<feature type="chain" id="PRO_5046712153" evidence="1">
    <location>
        <begin position="26"/>
        <end position="234"/>
    </location>
</feature>
<organism evidence="2 3">
    <name type="scientific">Rheinheimera tilapiae</name>
    <dbReference type="NCBI Taxonomy" id="875043"/>
    <lineage>
        <taxon>Bacteria</taxon>
        <taxon>Pseudomonadati</taxon>
        <taxon>Pseudomonadota</taxon>
        <taxon>Gammaproteobacteria</taxon>
        <taxon>Chromatiales</taxon>
        <taxon>Chromatiaceae</taxon>
        <taxon>Rheinheimera</taxon>
    </lineage>
</organism>
<dbReference type="PANTHER" id="PTHR32015:SF1">
    <property type="entry name" value="LIPASE"/>
    <property type="match status" value="1"/>
</dbReference>
<comment type="caution">
    <text evidence="2">The sequence shown here is derived from an EMBL/GenBank/DDBJ whole genome shotgun (WGS) entry which is preliminary data.</text>
</comment>
<keyword evidence="1" id="KW-0732">Signal</keyword>
<gene>
    <name evidence="2" type="ORF">ACFFJP_12045</name>
</gene>
<evidence type="ECO:0000313" key="3">
    <source>
        <dbReference type="Proteomes" id="UP001589813"/>
    </source>
</evidence>
<dbReference type="RefSeq" id="WP_377244113.1">
    <property type="nucleotide sequence ID" value="NZ_JBHLXP010000003.1"/>
</dbReference>
<keyword evidence="3" id="KW-1185">Reference proteome</keyword>
<accession>A0ABV6BG25</accession>
<sequence>MPLYQRLMSRVFTVVLLLGTATAQAACLDNVVLVHGNTATPASWNNTYNLLLSKGYSAAQIFRPAWGSTSCAACNDHNGSEETPVRSAIQNALASSCTGKIDVIGHSMGATLAAQQINKLAVASQIDAFVGVAGAFRGLLSCGVYPFNVVTSTCGSAGLSVGNPFLDSLYGVRFGARVYSIKSNIDQVVCSTGSCLIYGVHSSSIWSQDATYTYALGHFGLQTDTAAKQYELIR</sequence>
<evidence type="ECO:0000256" key="1">
    <source>
        <dbReference type="SAM" id="SignalP"/>
    </source>
</evidence>
<dbReference type="InterPro" id="IPR002918">
    <property type="entry name" value="Lipase_EstA/Esterase_EstB"/>
</dbReference>
<protein>
    <submittedName>
        <fullName evidence="2">Alpha/beta fold hydrolase</fullName>
    </submittedName>
</protein>
<dbReference type="InterPro" id="IPR029058">
    <property type="entry name" value="AB_hydrolase_fold"/>
</dbReference>
<name>A0ABV6BG25_9GAMM</name>
<dbReference type="Proteomes" id="UP001589813">
    <property type="component" value="Unassembled WGS sequence"/>
</dbReference>
<reference evidence="2 3" key="1">
    <citation type="submission" date="2024-09" db="EMBL/GenBank/DDBJ databases">
        <authorList>
            <person name="Sun Q."/>
            <person name="Mori K."/>
        </authorList>
    </citation>
    <scope>NUCLEOTIDE SEQUENCE [LARGE SCALE GENOMIC DNA]</scope>
    <source>
        <strain evidence="2 3">KCTC 23315</strain>
    </source>
</reference>
<dbReference type="Gene3D" id="3.40.50.1820">
    <property type="entry name" value="alpha/beta hydrolase"/>
    <property type="match status" value="1"/>
</dbReference>
<dbReference type="Pfam" id="PF01674">
    <property type="entry name" value="Lipase_2"/>
    <property type="match status" value="1"/>
</dbReference>
<keyword evidence="2" id="KW-0378">Hydrolase</keyword>
<proteinExistence type="predicted"/>
<evidence type="ECO:0000313" key="2">
    <source>
        <dbReference type="EMBL" id="MFC0049018.1"/>
    </source>
</evidence>
<dbReference type="EMBL" id="JBHLXP010000003">
    <property type="protein sequence ID" value="MFC0049018.1"/>
    <property type="molecule type" value="Genomic_DNA"/>
</dbReference>
<dbReference type="PANTHER" id="PTHR32015">
    <property type="entry name" value="FASTING INDUCED LIPASE"/>
    <property type="match status" value="1"/>
</dbReference>
<dbReference type="GO" id="GO:0016787">
    <property type="term" value="F:hydrolase activity"/>
    <property type="evidence" value="ECO:0007669"/>
    <property type="project" value="UniProtKB-KW"/>
</dbReference>